<organism evidence="1 2">
    <name type="scientific">Candidatus Muproteobacteria bacterium RBG_16_60_9</name>
    <dbReference type="NCBI Taxonomy" id="1817755"/>
    <lineage>
        <taxon>Bacteria</taxon>
        <taxon>Pseudomonadati</taxon>
        <taxon>Pseudomonadota</taxon>
        <taxon>Candidatus Muproteobacteria</taxon>
    </lineage>
</organism>
<name>A0A1F6VGH4_9PROT</name>
<comment type="caution">
    <text evidence="1">The sequence shown here is derived from an EMBL/GenBank/DDBJ whole genome shotgun (WGS) entry which is preliminary data.</text>
</comment>
<evidence type="ECO:0008006" key="3">
    <source>
        <dbReference type="Google" id="ProtNLM"/>
    </source>
</evidence>
<proteinExistence type="predicted"/>
<gene>
    <name evidence="1" type="ORF">A2W18_14395</name>
</gene>
<protein>
    <recommendedName>
        <fullName evidence="3">PilZ domain-containing protein</fullName>
    </recommendedName>
</protein>
<dbReference type="EMBL" id="MFSP01000038">
    <property type="protein sequence ID" value="OGI68753.1"/>
    <property type="molecule type" value="Genomic_DNA"/>
</dbReference>
<dbReference type="Proteomes" id="UP000179076">
    <property type="component" value="Unassembled WGS sequence"/>
</dbReference>
<accession>A0A1F6VGH4</accession>
<reference evidence="1 2" key="1">
    <citation type="journal article" date="2016" name="Nat. Commun.">
        <title>Thousands of microbial genomes shed light on interconnected biogeochemical processes in an aquifer system.</title>
        <authorList>
            <person name="Anantharaman K."/>
            <person name="Brown C.T."/>
            <person name="Hug L.A."/>
            <person name="Sharon I."/>
            <person name="Castelle C.J."/>
            <person name="Probst A.J."/>
            <person name="Thomas B.C."/>
            <person name="Singh A."/>
            <person name="Wilkins M.J."/>
            <person name="Karaoz U."/>
            <person name="Brodie E.L."/>
            <person name="Williams K.H."/>
            <person name="Hubbard S.S."/>
            <person name="Banfield J.F."/>
        </authorList>
    </citation>
    <scope>NUCLEOTIDE SEQUENCE [LARGE SCALE GENOMIC DNA]</scope>
</reference>
<evidence type="ECO:0000313" key="2">
    <source>
        <dbReference type="Proteomes" id="UP000179076"/>
    </source>
</evidence>
<evidence type="ECO:0000313" key="1">
    <source>
        <dbReference type="EMBL" id="OGI68753.1"/>
    </source>
</evidence>
<dbReference type="AlphaFoldDB" id="A0A1F6VGH4"/>
<sequence>MEHRWSVREPHQCSVIVDCPRSGLAAAQLRNIGIGGMFVETDQVDLPLNALISVAFTLGRDDN</sequence>